<gene>
    <name evidence="1" type="ORF">K1T71_004436</name>
</gene>
<sequence>MKFQGPNHPFVVWAACYLWIASVFSIVVSFLLFVCVGDMLILTGTDIINAFVLLSGIIMLPTNVYMVYCVAKGEKIDNKAKVFCCPVWCCVLWIVIIDTVGAILCIQRIYLCYDMITQFITIGMKKYRNAPRYKHFIDNLQWSLKCCGLDSYKDWFSHNWYDKIRDYEWDPSLQNKRTAKYDLPYVDSVPLSCCKSGACIPNYLTELGTHSIHKHGCRHMLYNVLSVSMYTHLAMFLSIVLVEICILNCIAMESQQSDHGQRSRDVNVRHIMSVNDNFELSSGSCPMIADSDNETDEKRQPDVENIKMSVYKGVGLERCVYEEVSNSKPCEEFFTYFFKFTMVFLSVVNWVRTRGPDELWRKRRIFRLAAHYIGRRRNCYSIAVRNVHRALVYATKARKLKKQDMIDLWNTRITAACEQHNITHFTLKEGLDRANIALDRKSLSDLACWEPRTFECLAAIARQKLEYDQHIDYADKKYPTGTNLNLKDVMLEAWLKEKKE</sequence>
<evidence type="ECO:0000313" key="2">
    <source>
        <dbReference type="Proteomes" id="UP000824533"/>
    </source>
</evidence>
<accession>A0ACC1D7N2</accession>
<name>A0ACC1D7N2_9NEOP</name>
<keyword evidence="2" id="KW-1185">Reference proteome</keyword>
<reference evidence="1 2" key="1">
    <citation type="journal article" date="2021" name="Front. Genet.">
        <title>Chromosome-Level Genome Assembly Reveals Significant Gene Expansion in the Toll and IMD Signaling Pathways of Dendrolimus kikuchii.</title>
        <authorList>
            <person name="Zhou J."/>
            <person name="Wu P."/>
            <person name="Xiong Z."/>
            <person name="Liu N."/>
            <person name="Zhao N."/>
            <person name="Ji M."/>
            <person name="Qiu Y."/>
            <person name="Yang B."/>
        </authorList>
    </citation>
    <scope>NUCLEOTIDE SEQUENCE [LARGE SCALE GENOMIC DNA]</scope>
    <source>
        <strain evidence="1">Ann1</strain>
    </source>
</reference>
<dbReference type="EMBL" id="CM034393">
    <property type="protein sequence ID" value="KAJ0179845.1"/>
    <property type="molecule type" value="Genomic_DNA"/>
</dbReference>
<protein>
    <submittedName>
        <fullName evidence="1">Uncharacterized protein</fullName>
    </submittedName>
</protein>
<comment type="caution">
    <text evidence="1">The sequence shown here is derived from an EMBL/GenBank/DDBJ whole genome shotgun (WGS) entry which is preliminary data.</text>
</comment>
<evidence type="ECO:0000313" key="1">
    <source>
        <dbReference type="EMBL" id="KAJ0179845.1"/>
    </source>
</evidence>
<dbReference type="Proteomes" id="UP000824533">
    <property type="component" value="Linkage Group LG07"/>
</dbReference>
<proteinExistence type="predicted"/>
<organism evidence="1 2">
    <name type="scientific">Dendrolimus kikuchii</name>
    <dbReference type="NCBI Taxonomy" id="765133"/>
    <lineage>
        <taxon>Eukaryota</taxon>
        <taxon>Metazoa</taxon>
        <taxon>Ecdysozoa</taxon>
        <taxon>Arthropoda</taxon>
        <taxon>Hexapoda</taxon>
        <taxon>Insecta</taxon>
        <taxon>Pterygota</taxon>
        <taxon>Neoptera</taxon>
        <taxon>Endopterygota</taxon>
        <taxon>Lepidoptera</taxon>
        <taxon>Glossata</taxon>
        <taxon>Ditrysia</taxon>
        <taxon>Bombycoidea</taxon>
        <taxon>Lasiocampidae</taxon>
        <taxon>Dendrolimus</taxon>
    </lineage>
</organism>